<dbReference type="STRING" id="1631356.VV01_21085"/>
<reference evidence="3" key="1">
    <citation type="submission" date="2015-03" db="EMBL/GenBank/DDBJ databases">
        <title>Luteipulveratus halotolerans sp. nov., a novel actinobacterium (Dermacoccaceae) from Sarawak, Malaysia.</title>
        <authorList>
            <person name="Juboi H."/>
            <person name="Basik A."/>
            <person name="Shamsul S.S."/>
            <person name="Arnold P."/>
            <person name="Schmitt E.K."/>
            <person name="Sanglier J.-J."/>
            <person name="Yeo T."/>
        </authorList>
    </citation>
    <scope>NUCLEOTIDE SEQUENCE [LARGE SCALE GENOMIC DNA]</scope>
    <source>
        <strain evidence="3">C296001</strain>
    </source>
</reference>
<protein>
    <submittedName>
        <fullName evidence="2">Membrane protein</fullName>
    </submittedName>
</protein>
<evidence type="ECO:0000256" key="1">
    <source>
        <dbReference type="SAM" id="Phobius"/>
    </source>
</evidence>
<dbReference type="PANTHER" id="PTHR37309">
    <property type="entry name" value="SLR0284 PROTEIN"/>
    <property type="match status" value="1"/>
</dbReference>
<feature type="transmembrane region" description="Helical" evidence="1">
    <location>
        <begin position="67"/>
        <end position="90"/>
    </location>
</feature>
<dbReference type="RefSeq" id="WP_050671608.1">
    <property type="nucleotide sequence ID" value="NZ_LAIR01000002.1"/>
</dbReference>
<proteinExistence type="predicted"/>
<dbReference type="AlphaFoldDB" id="A0A0L6CMW1"/>
<keyword evidence="3" id="KW-1185">Reference proteome</keyword>
<evidence type="ECO:0000313" key="3">
    <source>
        <dbReference type="Proteomes" id="UP000037397"/>
    </source>
</evidence>
<gene>
    <name evidence="2" type="ORF">VV01_21085</name>
</gene>
<dbReference type="Proteomes" id="UP000037397">
    <property type="component" value="Unassembled WGS sequence"/>
</dbReference>
<name>A0A0L6CMW1_9MICO</name>
<accession>A0A0L6CMW1</accession>
<feature type="transmembrane region" description="Helical" evidence="1">
    <location>
        <begin position="38"/>
        <end position="55"/>
    </location>
</feature>
<comment type="caution">
    <text evidence="2">The sequence shown here is derived from an EMBL/GenBank/DDBJ whole genome shotgun (WGS) entry which is preliminary data.</text>
</comment>
<feature type="transmembrane region" description="Helical" evidence="1">
    <location>
        <begin position="102"/>
        <end position="124"/>
    </location>
</feature>
<keyword evidence="1" id="KW-1133">Transmembrane helix</keyword>
<evidence type="ECO:0000313" key="2">
    <source>
        <dbReference type="EMBL" id="KNX39057.1"/>
    </source>
</evidence>
<keyword evidence="1" id="KW-0812">Transmembrane</keyword>
<sequence>MVNFAIKTGINAVALWVAAAVIGGITLAQDGTDTGSKILTIVLVALIFGLINAVVKPIATILSLPALIITLGLFTLVINAAMLQLLSWISGKVDLSFHVDNFFWDAIAGALIITLISWVLNILLDRDND</sequence>
<dbReference type="OrthoDB" id="9810847at2"/>
<dbReference type="Pfam" id="PF04020">
    <property type="entry name" value="Phage_holin_4_2"/>
    <property type="match status" value="1"/>
</dbReference>
<dbReference type="EMBL" id="LAIR01000002">
    <property type="protein sequence ID" value="KNX39057.1"/>
    <property type="molecule type" value="Genomic_DNA"/>
</dbReference>
<organism evidence="2 3">
    <name type="scientific">Luteipulveratus halotolerans</name>
    <dbReference type="NCBI Taxonomy" id="1631356"/>
    <lineage>
        <taxon>Bacteria</taxon>
        <taxon>Bacillati</taxon>
        <taxon>Actinomycetota</taxon>
        <taxon>Actinomycetes</taxon>
        <taxon>Micrococcales</taxon>
        <taxon>Dermacoccaceae</taxon>
        <taxon>Luteipulveratus</taxon>
    </lineage>
</organism>
<dbReference type="InterPro" id="IPR007165">
    <property type="entry name" value="Phage_holin_4_2"/>
</dbReference>
<keyword evidence="1" id="KW-0472">Membrane</keyword>
<dbReference type="PANTHER" id="PTHR37309:SF1">
    <property type="entry name" value="SLR0284 PROTEIN"/>
    <property type="match status" value="1"/>
</dbReference>